<evidence type="ECO:0000259" key="1">
    <source>
        <dbReference type="Pfam" id="PF21834"/>
    </source>
</evidence>
<proteinExistence type="predicted"/>
<accession>A0A176Y813</accession>
<dbReference type="Proteomes" id="UP000076959">
    <property type="component" value="Unassembled WGS sequence"/>
</dbReference>
<dbReference type="RefSeq" id="WP_063708723.1">
    <property type="nucleotide sequence ID" value="NZ_LUUB01000124.1"/>
</dbReference>
<protein>
    <recommendedName>
        <fullName evidence="1">DUF6894 domain-containing protein</fullName>
    </recommendedName>
</protein>
<comment type="caution">
    <text evidence="2">The sequence shown here is derived from an EMBL/GenBank/DDBJ whole genome shotgun (WGS) entry which is preliminary data.</text>
</comment>
<dbReference type="EMBL" id="LUUB01000124">
    <property type="protein sequence ID" value="OAE97682.1"/>
    <property type="molecule type" value="Genomic_DNA"/>
</dbReference>
<keyword evidence="3" id="KW-1185">Reference proteome</keyword>
<reference evidence="2 3" key="1">
    <citation type="submission" date="2016-03" db="EMBL/GenBank/DDBJ databases">
        <title>Draft Genome Sequence of the Strain BR 10245 (Bradyrhizobium sp.) isolated from nodules of Centrolobium paraense.</title>
        <authorList>
            <person name="Simoes-Araujo J.L.Sr."/>
            <person name="Barauna A.C."/>
            <person name="Silva K."/>
            <person name="Zilli J.E."/>
        </authorList>
    </citation>
    <scope>NUCLEOTIDE SEQUENCE [LARGE SCALE GENOMIC DNA]</scope>
    <source>
        <strain evidence="2 3">BR 10245</strain>
    </source>
</reference>
<feature type="domain" description="DUF6894" evidence="1">
    <location>
        <begin position="2"/>
        <end position="45"/>
    </location>
</feature>
<dbReference type="OrthoDB" id="8253691at2"/>
<sequence>MRFFFHIADRYGLSADGIGHEYAEQGAAVLHARRIAAELAKAGELFRGSVVLVAPATMSASSCASESGVAASRAKA</sequence>
<organism evidence="2 3">
    <name type="scientific">Bradyrhizobium centrolobii</name>
    <dbReference type="NCBI Taxonomy" id="1505087"/>
    <lineage>
        <taxon>Bacteria</taxon>
        <taxon>Pseudomonadati</taxon>
        <taxon>Pseudomonadota</taxon>
        <taxon>Alphaproteobacteria</taxon>
        <taxon>Hyphomicrobiales</taxon>
        <taxon>Nitrobacteraceae</taxon>
        <taxon>Bradyrhizobium</taxon>
    </lineage>
</organism>
<evidence type="ECO:0000313" key="2">
    <source>
        <dbReference type="EMBL" id="OAE97682.1"/>
    </source>
</evidence>
<name>A0A176Y813_9BRAD</name>
<dbReference type="AlphaFoldDB" id="A0A176Y813"/>
<dbReference type="InterPro" id="IPR054189">
    <property type="entry name" value="DUF6894"/>
</dbReference>
<evidence type="ECO:0000313" key="3">
    <source>
        <dbReference type="Proteomes" id="UP000076959"/>
    </source>
</evidence>
<gene>
    <name evidence="2" type="ORF">AYJ54_34675</name>
</gene>
<dbReference type="Pfam" id="PF21834">
    <property type="entry name" value="DUF6894"/>
    <property type="match status" value="1"/>
</dbReference>